<comment type="caution">
    <text evidence="2">The sequence shown here is derived from an EMBL/GenBank/DDBJ whole genome shotgun (WGS) entry which is preliminary data.</text>
</comment>
<keyword evidence="1" id="KW-0472">Membrane</keyword>
<reference evidence="2 3" key="1">
    <citation type="submission" date="2016-10" db="EMBL/GenBank/DDBJ databases">
        <authorList>
            <person name="Varghese N."/>
            <person name="Submissions S."/>
        </authorList>
    </citation>
    <scope>NUCLEOTIDE SEQUENCE [LARGE SCALE GENOMIC DNA]</scope>
    <source>
        <strain evidence="2 3">DSM 16392</strain>
    </source>
</reference>
<accession>A0A1I4CGZ7</accession>
<keyword evidence="3" id="KW-1185">Reference proteome</keyword>
<keyword evidence="1" id="KW-0812">Transmembrane</keyword>
<dbReference type="RefSeq" id="WP_093521306.1">
    <property type="nucleotide sequence ID" value="NZ_FOSK01000009.1"/>
</dbReference>
<evidence type="ECO:0008006" key="4">
    <source>
        <dbReference type="Google" id="ProtNLM"/>
    </source>
</evidence>
<proteinExistence type="predicted"/>
<evidence type="ECO:0000256" key="1">
    <source>
        <dbReference type="SAM" id="Phobius"/>
    </source>
</evidence>
<dbReference type="EMBL" id="FOSK01000009">
    <property type="protein sequence ID" value="SFK79386.1"/>
    <property type="molecule type" value="Genomic_DNA"/>
</dbReference>
<dbReference type="Proteomes" id="UP000199598">
    <property type="component" value="Unassembled WGS sequence"/>
</dbReference>
<organism evidence="2 3">
    <name type="scientific">Pseudovibrio ascidiaceicola</name>
    <dbReference type="NCBI Taxonomy" id="285279"/>
    <lineage>
        <taxon>Bacteria</taxon>
        <taxon>Pseudomonadati</taxon>
        <taxon>Pseudomonadota</taxon>
        <taxon>Alphaproteobacteria</taxon>
        <taxon>Hyphomicrobiales</taxon>
        <taxon>Stappiaceae</taxon>
        <taxon>Pseudovibrio</taxon>
    </lineage>
</organism>
<sequence>MTPLRFRARNTAIVLQNIFTALMFVVFSQLRGFADLSPLLEEVFGISITTFFLIGITIALGVACIFYLPSLNYAEIGKDGIVYHRALIKRKLAWNEIERVDVKQLSFMGIKLAKRVVLDLKGKRKFPYAQAVRGLGVDGVLPGTYKQSPDEMAEQINQYRRINNV</sequence>
<keyword evidence="1" id="KW-1133">Transmembrane helix</keyword>
<feature type="transmembrane region" description="Helical" evidence="1">
    <location>
        <begin position="43"/>
        <end position="68"/>
    </location>
</feature>
<evidence type="ECO:0000313" key="3">
    <source>
        <dbReference type="Proteomes" id="UP000199598"/>
    </source>
</evidence>
<name>A0A1I4CGZ7_9HYPH</name>
<feature type="transmembrane region" description="Helical" evidence="1">
    <location>
        <begin position="12"/>
        <end position="31"/>
    </location>
</feature>
<evidence type="ECO:0000313" key="2">
    <source>
        <dbReference type="EMBL" id="SFK79386.1"/>
    </source>
</evidence>
<protein>
    <recommendedName>
        <fullName evidence="4">PH domain-containing protein</fullName>
    </recommendedName>
</protein>
<gene>
    <name evidence="2" type="ORF">SAMN04488518_109101</name>
</gene>